<evidence type="ECO:0000313" key="1">
    <source>
        <dbReference type="EMBL" id="MBB4890518.1"/>
    </source>
</evidence>
<dbReference type="Proteomes" id="UP000556436">
    <property type="component" value="Unassembled WGS sequence"/>
</dbReference>
<keyword evidence="2" id="KW-1185">Reference proteome</keyword>
<dbReference type="EMBL" id="JACHJG010000020">
    <property type="protein sequence ID" value="MBB4890518.1"/>
    <property type="molecule type" value="Genomic_DNA"/>
</dbReference>
<evidence type="ECO:0000313" key="2">
    <source>
        <dbReference type="Proteomes" id="UP000556436"/>
    </source>
</evidence>
<dbReference type="SUPFAM" id="SSF53474">
    <property type="entry name" value="alpha/beta-Hydrolases"/>
    <property type="match status" value="1"/>
</dbReference>
<dbReference type="AlphaFoldDB" id="A0A7W7LIX3"/>
<protein>
    <recommendedName>
        <fullName evidence="3">Carboxylesterase family protein</fullName>
    </recommendedName>
</protein>
<dbReference type="InterPro" id="IPR029058">
    <property type="entry name" value="AB_hydrolase_fold"/>
</dbReference>
<comment type="caution">
    <text evidence="1">The sequence shown here is derived from an EMBL/GenBank/DDBJ whole genome shotgun (WGS) entry which is preliminary data.</text>
</comment>
<reference evidence="1 2" key="1">
    <citation type="submission" date="2020-08" db="EMBL/GenBank/DDBJ databases">
        <title>Genomic Encyclopedia of Type Strains, Phase III (KMG-III): the genomes of soil and plant-associated and newly described type strains.</title>
        <authorList>
            <person name="Whitman W."/>
        </authorList>
    </citation>
    <scope>NUCLEOTIDE SEQUENCE [LARGE SCALE GENOMIC DNA]</scope>
    <source>
        <strain evidence="1 2">CECT 3265</strain>
    </source>
</reference>
<organism evidence="1 2">
    <name type="scientific">Streptomyces netropsis</name>
    <name type="common">Streptoverticillium netropsis</name>
    <dbReference type="NCBI Taxonomy" id="55404"/>
    <lineage>
        <taxon>Bacteria</taxon>
        <taxon>Bacillati</taxon>
        <taxon>Actinomycetota</taxon>
        <taxon>Actinomycetes</taxon>
        <taxon>Kitasatosporales</taxon>
        <taxon>Streptomycetaceae</taxon>
        <taxon>Streptomyces</taxon>
    </lineage>
</organism>
<dbReference type="Gene3D" id="3.40.50.1820">
    <property type="entry name" value="alpha/beta hydrolase"/>
    <property type="match status" value="1"/>
</dbReference>
<sequence>MDALSHDAVGDDWLTVNVWSPEPGPGAGLPVMVWIQGGAYRSACPDCPSTTVAGWLATASSW</sequence>
<gene>
    <name evidence="1" type="ORF">FHS38_006603</name>
</gene>
<proteinExistence type="predicted"/>
<evidence type="ECO:0008006" key="3">
    <source>
        <dbReference type="Google" id="ProtNLM"/>
    </source>
</evidence>
<accession>A0A7W7LIX3</accession>
<name>A0A7W7LIX3_STRNE</name>